<comment type="caution">
    <text evidence="3">The sequence shown here is derived from an EMBL/GenBank/DDBJ whole genome shotgun (WGS) entry which is preliminary data.</text>
</comment>
<keyword evidence="4" id="KW-1185">Reference proteome</keyword>
<dbReference type="SUPFAM" id="SSF82199">
    <property type="entry name" value="SET domain"/>
    <property type="match status" value="1"/>
</dbReference>
<feature type="region of interest" description="Disordered" evidence="1">
    <location>
        <begin position="1"/>
        <end position="20"/>
    </location>
</feature>
<proteinExistence type="predicted"/>
<dbReference type="Proteomes" id="UP000785679">
    <property type="component" value="Unassembled WGS sequence"/>
</dbReference>
<feature type="domain" description="SET" evidence="2">
    <location>
        <begin position="123"/>
        <end position="235"/>
    </location>
</feature>
<accession>A0A8J8NK56</accession>
<protein>
    <recommendedName>
        <fullName evidence="2">SET domain-containing protein</fullName>
    </recommendedName>
</protein>
<dbReference type="GO" id="GO:0003690">
    <property type="term" value="F:double-stranded DNA binding"/>
    <property type="evidence" value="ECO:0007669"/>
    <property type="project" value="TreeGrafter"/>
</dbReference>
<dbReference type="InterPro" id="IPR001214">
    <property type="entry name" value="SET_dom"/>
</dbReference>
<evidence type="ECO:0000259" key="2">
    <source>
        <dbReference type="PROSITE" id="PS50280"/>
    </source>
</evidence>
<dbReference type="Gene3D" id="2.170.270.10">
    <property type="entry name" value="SET domain"/>
    <property type="match status" value="1"/>
</dbReference>
<dbReference type="Pfam" id="PF00856">
    <property type="entry name" value="SET"/>
    <property type="match status" value="1"/>
</dbReference>
<dbReference type="InterPro" id="IPR046341">
    <property type="entry name" value="SET_dom_sf"/>
</dbReference>
<evidence type="ECO:0000313" key="4">
    <source>
        <dbReference type="Proteomes" id="UP000785679"/>
    </source>
</evidence>
<dbReference type="PROSITE" id="PS50280">
    <property type="entry name" value="SET"/>
    <property type="match status" value="1"/>
</dbReference>
<dbReference type="SMART" id="SM00317">
    <property type="entry name" value="SET"/>
    <property type="match status" value="1"/>
</dbReference>
<dbReference type="OrthoDB" id="308383at2759"/>
<evidence type="ECO:0000313" key="3">
    <source>
        <dbReference type="EMBL" id="TNV75990.1"/>
    </source>
</evidence>
<name>A0A8J8NK56_HALGN</name>
<dbReference type="AlphaFoldDB" id="A0A8J8NK56"/>
<dbReference type="EMBL" id="RRYP01014414">
    <property type="protein sequence ID" value="TNV75990.1"/>
    <property type="molecule type" value="Genomic_DNA"/>
</dbReference>
<dbReference type="PANTHER" id="PTHR45660">
    <property type="entry name" value="HISTONE-LYSINE N-METHYLTRANSFERASE SETMAR"/>
    <property type="match status" value="1"/>
</dbReference>
<gene>
    <name evidence="3" type="ORF">FGO68_gene8951</name>
</gene>
<dbReference type="PANTHER" id="PTHR45660:SF13">
    <property type="entry name" value="HISTONE-LYSINE N-METHYLTRANSFERASE SETMAR"/>
    <property type="match status" value="1"/>
</dbReference>
<reference evidence="3" key="1">
    <citation type="submission" date="2019-06" db="EMBL/GenBank/DDBJ databases">
        <authorList>
            <person name="Zheng W."/>
        </authorList>
    </citation>
    <scope>NUCLEOTIDE SEQUENCE</scope>
    <source>
        <strain evidence="3">QDHG01</strain>
    </source>
</reference>
<dbReference type="InterPro" id="IPR051357">
    <property type="entry name" value="H3K9_HMTase_SUVAR3-9"/>
</dbReference>
<sequence>MEKSGKSENHEFSDELERQDISHGYERVQIPFIRVREDDPMSVPEFKYATENEYKGFKPEEMDREGCKEDCTCQSPSSTAPPCPCTTPLSPSPGPFFECTALHCLCHFTTCTNRSLQKGTSLNALQIRYISREKGFGVFTSSEIPTNTFIGEYIGEYHNTSSIGQYTLKITESGILQQFAIDSQKVGNFTRFINHSRLDPNLKLEIVRVFHIQPRVMLITSRPIEAKEELRFDYGTQEAFEDGSLPGLQ</sequence>
<organism evidence="3 4">
    <name type="scientific">Halteria grandinella</name>
    <dbReference type="NCBI Taxonomy" id="5974"/>
    <lineage>
        <taxon>Eukaryota</taxon>
        <taxon>Sar</taxon>
        <taxon>Alveolata</taxon>
        <taxon>Ciliophora</taxon>
        <taxon>Intramacronucleata</taxon>
        <taxon>Spirotrichea</taxon>
        <taxon>Stichotrichia</taxon>
        <taxon>Sporadotrichida</taxon>
        <taxon>Halteriidae</taxon>
        <taxon>Halteria</taxon>
    </lineage>
</organism>
<evidence type="ECO:0000256" key="1">
    <source>
        <dbReference type="SAM" id="MobiDB-lite"/>
    </source>
</evidence>
<dbReference type="GO" id="GO:0042054">
    <property type="term" value="F:histone methyltransferase activity"/>
    <property type="evidence" value="ECO:0007669"/>
    <property type="project" value="TreeGrafter"/>
</dbReference>